<protein>
    <recommendedName>
        <fullName evidence="4">Dispersed gene family protein 1 (DGF-1)</fullName>
    </recommendedName>
</protein>
<feature type="chain" id="PRO_5003861999" description="Dispersed gene family protein 1 (DGF-1)" evidence="1">
    <location>
        <begin position="19"/>
        <end position="78"/>
    </location>
</feature>
<name>K2NCL1_TRYCR</name>
<organism evidence="2 3">
    <name type="scientific">Trypanosoma cruzi marinkellei</name>
    <dbReference type="NCBI Taxonomy" id="85056"/>
    <lineage>
        <taxon>Eukaryota</taxon>
        <taxon>Discoba</taxon>
        <taxon>Euglenozoa</taxon>
        <taxon>Kinetoplastea</taxon>
        <taxon>Metakinetoplastina</taxon>
        <taxon>Trypanosomatida</taxon>
        <taxon>Trypanosomatidae</taxon>
        <taxon>Trypanosoma</taxon>
        <taxon>Schizotrypanum</taxon>
    </lineage>
</organism>
<proteinExistence type="predicted"/>
<evidence type="ECO:0000313" key="2">
    <source>
        <dbReference type="EMBL" id="EKF37050.1"/>
    </source>
</evidence>
<dbReference type="Proteomes" id="UP000007350">
    <property type="component" value="Unassembled WGS sequence"/>
</dbReference>
<gene>
    <name evidence="2" type="ORF">MOQ_002244</name>
</gene>
<feature type="non-terminal residue" evidence="2">
    <location>
        <position position="78"/>
    </location>
</feature>
<evidence type="ECO:0000313" key="3">
    <source>
        <dbReference type="Proteomes" id="UP000007350"/>
    </source>
</evidence>
<comment type="caution">
    <text evidence="2">The sequence shown here is derived from an EMBL/GenBank/DDBJ whole genome shotgun (WGS) entry which is preliminary data.</text>
</comment>
<evidence type="ECO:0000256" key="1">
    <source>
        <dbReference type="SAM" id="SignalP"/>
    </source>
</evidence>
<feature type="signal peptide" evidence="1">
    <location>
        <begin position="1"/>
        <end position="18"/>
    </location>
</feature>
<sequence length="78" mass="8856">MTGVVVVVVISLGCIVHNYPVACPKFLHATVPILYTTHFIWDSMCTCNTHIHICLHLPTHSSYLIYILYIFGGFWYGL</sequence>
<keyword evidence="1" id="KW-0732">Signal</keyword>
<reference evidence="2 3" key="1">
    <citation type="journal article" date="2012" name="BMC Genomics">
        <title>Comparative genomic analysis of human infective Trypanosoma cruzi lineages with the bat-restricted subspecies T. cruzi marinkellei.</title>
        <authorList>
            <person name="Franzen O."/>
            <person name="Talavera-Lopez C."/>
            <person name="Ochaya S."/>
            <person name="Butler C.E."/>
            <person name="Messenger L.A."/>
            <person name="Lewis M.D."/>
            <person name="Llewellyn M.S."/>
            <person name="Marinkelle C.J."/>
            <person name="Tyler K.M."/>
            <person name="Miles M.A."/>
            <person name="Andersson B."/>
        </authorList>
    </citation>
    <scope>NUCLEOTIDE SEQUENCE [LARGE SCALE GENOMIC DNA]</scope>
    <source>
        <strain evidence="2 3">B7</strain>
    </source>
</reference>
<dbReference type="AlphaFoldDB" id="K2NCL1"/>
<accession>K2NCL1</accession>
<evidence type="ECO:0008006" key="4">
    <source>
        <dbReference type="Google" id="ProtNLM"/>
    </source>
</evidence>
<keyword evidence="3" id="KW-1185">Reference proteome</keyword>
<dbReference type="EMBL" id="AHKC01008846">
    <property type="protein sequence ID" value="EKF37050.1"/>
    <property type="molecule type" value="Genomic_DNA"/>
</dbReference>